<evidence type="ECO:0008006" key="5">
    <source>
        <dbReference type="Google" id="ProtNLM"/>
    </source>
</evidence>
<accession>A0A9W8LZL5</accession>
<dbReference type="InterPro" id="IPR001357">
    <property type="entry name" value="BRCT_dom"/>
</dbReference>
<dbReference type="SUPFAM" id="SSF49265">
    <property type="entry name" value="Fibronectin type III"/>
    <property type="match status" value="1"/>
</dbReference>
<evidence type="ECO:0000313" key="4">
    <source>
        <dbReference type="Proteomes" id="UP001139887"/>
    </source>
</evidence>
<feature type="domain" description="Fibronectin type-III" evidence="2">
    <location>
        <begin position="81"/>
        <end position="174"/>
    </location>
</feature>
<dbReference type="SUPFAM" id="SSF52113">
    <property type="entry name" value="BRCT domain"/>
    <property type="match status" value="1"/>
</dbReference>
<evidence type="ECO:0000259" key="1">
    <source>
        <dbReference type="PROSITE" id="PS50172"/>
    </source>
</evidence>
<dbReference type="Gene3D" id="2.60.40.10">
    <property type="entry name" value="Immunoglobulins"/>
    <property type="match status" value="1"/>
</dbReference>
<dbReference type="Pfam" id="PF12738">
    <property type="entry name" value="PTCB-BRCT"/>
    <property type="match status" value="1"/>
</dbReference>
<dbReference type="SMART" id="SM00292">
    <property type="entry name" value="BRCT"/>
    <property type="match status" value="1"/>
</dbReference>
<dbReference type="Gene3D" id="6.20.120.50">
    <property type="match status" value="1"/>
</dbReference>
<dbReference type="EMBL" id="JANBUW010000090">
    <property type="protein sequence ID" value="KAJ2849273.1"/>
    <property type="molecule type" value="Genomic_DNA"/>
</dbReference>
<dbReference type="Pfam" id="PF16892">
    <property type="entry name" value="CHS5_N"/>
    <property type="match status" value="1"/>
</dbReference>
<keyword evidence="4" id="KW-1185">Reference proteome</keyword>
<sequence length="262" mass="29345">MAETKSAQFTVGKLDAGMALLLTEDYQLIEFPSVLLPRGVVLGSVVNIDVGRDRDTERRQRSDFRELQEHILETFGSRRPQPPNIRVGHTTQTWAVLEWEPLDLAAAELRSLHLYRDGQRMMQPMPATVDQANRTCAVKTTGLDVGQTYEFKIEMRTSAGTFFSNTVSLTTHALDNLTGVRVCFGECDSQEEVDTLKETLRRIGASWADSVSLSITHFVARYKTGSAYESALRCNIPIVKPDWLLACEANGKLQPAIKFHLE</sequence>
<organism evidence="3 4">
    <name type="scientific">Coemansia brasiliensis</name>
    <dbReference type="NCBI Taxonomy" id="2650707"/>
    <lineage>
        <taxon>Eukaryota</taxon>
        <taxon>Fungi</taxon>
        <taxon>Fungi incertae sedis</taxon>
        <taxon>Zoopagomycota</taxon>
        <taxon>Kickxellomycotina</taxon>
        <taxon>Kickxellomycetes</taxon>
        <taxon>Kickxellales</taxon>
        <taxon>Kickxellaceae</taxon>
        <taxon>Coemansia</taxon>
    </lineage>
</organism>
<dbReference type="OrthoDB" id="245697at2759"/>
<dbReference type="SMART" id="SM00060">
    <property type="entry name" value="FN3"/>
    <property type="match status" value="1"/>
</dbReference>
<dbReference type="GO" id="GO:0005802">
    <property type="term" value="C:trans-Golgi network"/>
    <property type="evidence" value="ECO:0007669"/>
    <property type="project" value="TreeGrafter"/>
</dbReference>
<dbReference type="InterPro" id="IPR036420">
    <property type="entry name" value="BRCT_dom_sf"/>
</dbReference>
<dbReference type="PANTHER" id="PTHR47351:SF1">
    <property type="entry name" value="CHITIN BIOSYNTHESIS PROTEIN CHS5"/>
    <property type="match status" value="1"/>
</dbReference>
<dbReference type="AlphaFoldDB" id="A0A9W8LZL5"/>
<reference evidence="3" key="1">
    <citation type="submission" date="2022-07" db="EMBL/GenBank/DDBJ databases">
        <title>Phylogenomic reconstructions and comparative analyses of Kickxellomycotina fungi.</title>
        <authorList>
            <person name="Reynolds N.K."/>
            <person name="Stajich J.E."/>
            <person name="Barry K."/>
            <person name="Grigoriev I.V."/>
            <person name="Crous P."/>
            <person name="Smith M.E."/>
        </authorList>
    </citation>
    <scope>NUCLEOTIDE SEQUENCE</scope>
    <source>
        <strain evidence="3">NRRL 1566</strain>
    </source>
</reference>
<dbReference type="PROSITE" id="PS50853">
    <property type="entry name" value="FN3"/>
    <property type="match status" value="1"/>
</dbReference>
<feature type="domain" description="BRCT" evidence="1">
    <location>
        <begin position="172"/>
        <end position="261"/>
    </location>
</feature>
<dbReference type="PANTHER" id="PTHR47351">
    <property type="entry name" value="CHITIN BIOSYNTHESIS PROTEIN CHS5"/>
    <property type="match status" value="1"/>
</dbReference>
<dbReference type="GO" id="GO:0034044">
    <property type="term" value="C:exomer complex"/>
    <property type="evidence" value="ECO:0007669"/>
    <property type="project" value="TreeGrafter"/>
</dbReference>
<dbReference type="GO" id="GO:0046983">
    <property type="term" value="F:protein dimerization activity"/>
    <property type="evidence" value="ECO:0007669"/>
    <property type="project" value="InterPro"/>
</dbReference>
<dbReference type="Gene3D" id="3.40.50.10190">
    <property type="entry name" value="BRCT domain"/>
    <property type="match status" value="1"/>
</dbReference>
<dbReference type="PROSITE" id="PS50172">
    <property type="entry name" value="BRCT"/>
    <property type="match status" value="1"/>
</dbReference>
<dbReference type="Proteomes" id="UP001139887">
    <property type="component" value="Unassembled WGS sequence"/>
</dbReference>
<evidence type="ECO:0000259" key="2">
    <source>
        <dbReference type="PROSITE" id="PS50853"/>
    </source>
</evidence>
<evidence type="ECO:0000313" key="3">
    <source>
        <dbReference type="EMBL" id="KAJ2849273.1"/>
    </source>
</evidence>
<dbReference type="InterPro" id="IPR031669">
    <property type="entry name" value="Fn3_2"/>
</dbReference>
<dbReference type="GO" id="GO:0000747">
    <property type="term" value="P:conjugation with cellular fusion"/>
    <property type="evidence" value="ECO:0007669"/>
    <property type="project" value="TreeGrafter"/>
</dbReference>
<protein>
    <recommendedName>
        <fullName evidence="5">Chitin biosynthesis protein</fullName>
    </recommendedName>
</protein>
<name>A0A9W8LZL5_9FUNG</name>
<dbReference type="InterPro" id="IPR031673">
    <property type="entry name" value="Chs5_N"/>
</dbReference>
<comment type="caution">
    <text evidence="3">The sequence shown here is derived from an EMBL/GenBank/DDBJ whole genome shotgun (WGS) entry which is preliminary data.</text>
</comment>
<dbReference type="InterPro" id="IPR052827">
    <property type="entry name" value="CHS_Export/Cell_Fusion_Reg"/>
</dbReference>
<gene>
    <name evidence="3" type="ORF">IWW36_002747</name>
</gene>
<dbReference type="CDD" id="cd00063">
    <property type="entry name" value="FN3"/>
    <property type="match status" value="1"/>
</dbReference>
<dbReference type="InterPro" id="IPR003961">
    <property type="entry name" value="FN3_dom"/>
</dbReference>
<proteinExistence type="predicted"/>
<dbReference type="InterPro" id="IPR036116">
    <property type="entry name" value="FN3_sf"/>
</dbReference>
<dbReference type="InterPro" id="IPR013783">
    <property type="entry name" value="Ig-like_fold"/>
</dbReference>
<dbReference type="CDD" id="cd13945">
    <property type="entry name" value="Chs5_N"/>
    <property type="match status" value="1"/>
</dbReference>
<dbReference type="GO" id="GO:0006893">
    <property type="term" value="P:Golgi to plasma membrane transport"/>
    <property type="evidence" value="ECO:0007669"/>
    <property type="project" value="TreeGrafter"/>
</dbReference>
<dbReference type="Pfam" id="PF16893">
    <property type="entry name" value="fn3_2"/>
    <property type="match status" value="1"/>
</dbReference>